<feature type="domain" description="B5" evidence="1">
    <location>
        <begin position="49"/>
        <end position="124"/>
    </location>
</feature>
<accession>T1AZV4</accession>
<organism evidence="2">
    <name type="scientific">mine drainage metagenome</name>
    <dbReference type="NCBI Taxonomy" id="410659"/>
    <lineage>
        <taxon>unclassified sequences</taxon>
        <taxon>metagenomes</taxon>
        <taxon>ecological metagenomes</taxon>
    </lineage>
</organism>
<sequence length="197" mass="21359">LESTGLKERTAGGRILGLLQVVFAARGWGWSPVAVHGLAEPRAAPAPGHLPARIGLSARRLAERTGYDLSPAEVEEWLGRARLDVHPAPGGWEIEIPPWRPDLLGEVDLTEEVLVARGLTADEGRILPSRTRGGRLAEIQFRRRLAPLLLGLGAVPLYNTVLVSAETVEMLGSPPAIRIEHPVSREYAYARPSLLLS</sequence>
<evidence type="ECO:0000259" key="1">
    <source>
        <dbReference type="PROSITE" id="PS51483"/>
    </source>
</evidence>
<keyword evidence="2" id="KW-0030">Aminoacyl-tRNA synthetase</keyword>
<keyword evidence="2" id="KW-0436">Ligase</keyword>
<feature type="non-terminal residue" evidence="2">
    <location>
        <position position="197"/>
    </location>
</feature>
<dbReference type="GO" id="GO:0006432">
    <property type="term" value="P:phenylalanyl-tRNA aminoacylation"/>
    <property type="evidence" value="ECO:0007669"/>
    <property type="project" value="InterPro"/>
</dbReference>
<comment type="caution">
    <text evidence="2">The sequence shown here is derived from an EMBL/GenBank/DDBJ whole genome shotgun (WGS) entry which is preliminary data.</text>
</comment>
<dbReference type="InterPro" id="IPR045864">
    <property type="entry name" value="aa-tRNA-synth_II/BPL/LPL"/>
</dbReference>
<dbReference type="GO" id="GO:0005524">
    <property type="term" value="F:ATP binding"/>
    <property type="evidence" value="ECO:0007669"/>
    <property type="project" value="InterPro"/>
</dbReference>
<dbReference type="InterPro" id="IPR009061">
    <property type="entry name" value="DNA-bd_dom_put_sf"/>
</dbReference>
<dbReference type="EMBL" id="AUZZ01006477">
    <property type="protein sequence ID" value="EQD46204.1"/>
    <property type="molecule type" value="Genomic_DNA"/>
</dbReference>
<reference evidence="2" key="2">
    <citation type="journal article" date="2014" name="ISME J.">
        <title>Microbial stratification in low pH oxic and suboxic macroscopic growths along an acid mine drainage.</title>
        <authorList>
            <person name="Mendez-Garcia C."/>
            <person name="Mesa V."/>
            <person name="Sprenger R.R."/>
            <person name="Richter M."/>
            <person name="Diez M.S."/>
            <person name="Solano J."/>
            <person name="Bargiela R."/>
            <person name="Golyshina O.V."/>
            <person name="Manteca A."/>
            <person name="Ramos J.L."/>
            <person name="Gallego J.R."/>
            <person name="Llorente I."/>
            <person name="Martins Dos Santos V.A."/>
            <person name="Jensen O.N."/>
            <person name="Pelaez A.I."/>
            <person name="Sanchez J."/>
            <person name="Ferrer M."/>
        </authorList>
    </citation>
    <scope>NUCLEOTIDE SEQUENCE</scope>
</reference>
<dbReference type="GO" id="GO:0004826">
    <property type="term" value="F:phenylalanine-tRNA ligase activity"/>
    <property type="evidence" value="ECO:0007669"/>
    <property type="project" value="UniProtKB-EC"/>
</dbReference>
<reference evidence="2" key="1">
    <citation type="submission" date="2013-08" db="EMBL/GenBank/DDBJ databases">
        <authorList>
            <person name="Mendez C."/>
            <person name="Richter M."/>
            <person name="Ferrer M."/>
            <person name="Sanchez J."/>
        </authorList>
    </citation>
    <scope>NUCLEOTIDE SEQUENCE</scope>
</reference>
<dbReference type="GO" id="GO:0000287">
    <property type="term" value="F:magnesium ion binding"/>
    <property type="evidence" value="ECO:0007669"/>
    <property type="project" value="InterPro"/>
</dbReference>
<name>T1AZV4_9ZZZZ</name>
<dbReference type="PROSITE" id="PS51483">
    <property type="entry name" value="B5"/>
    <property type="match status" value="1"/>
</dbReference>
<dbReference type="PANTHER" id="PTHR10947:SF3">
    <property type="entry name" value="LEUCINE-RICH REPEAT-CONTAINING PROTEIN 47"/>
    <property type="match status" value="1"/>
</dbReference>
<feature type="non-terminal residue" evidence="2">
    <location>
        <position position="1"/>
    </location>
</feature>
<gene>
    <name evidence="2" type="ORF">B2A_08976</name>
</gene>
<dbReference type="Gene3D" id="3.30.56.10">
    <property type="match status" value="1"/>
</dbReference>
<protein>
    <submittedName>
        <fullName evidence="2">tRNA synthetase, B5 domain protein</fullName>
        <ecNumber evidence="2">6.1.1.20</ecNumber>
    </submittedName>
</protein>
<dbReference type="InterPro" id="IPR005147">
    <property type="entry name" value="tRNA_synthase_B5-dom"/>
</dbReference>
<dbReference type="Gene3D" id="3.30.930.10">
    <property type="entry name" value="Bira Bifunctional Protein, Domain 2"/>
    <property type="match status" value="1"/>
</dbReference>
<dbReference type="InterPro" id="IPR045060">
    <property type="entry name" value="Phe-tRNA-ligase_IIc_bsu"/>
</dbReference>
<dbReference type="Pfam" id="PF03484">
    <property type="entry name" value="B5"/>
    <property type="match status" value="1"/>
</dbReference>
<dbReference type="EC" id="6.1.1.20" evidence="2"/>
<evidence type="ECO:0000313" key="2">
    <source>
        <dbReference type="EMBL" id="EQD46204.1"/>
    </source>
</evidence>
<dbReference type="GO" id="GO:0003723">
    <property type="term" value="F:RNA binding"/>
    <property type="evidence" value="ECO:0007669"/>
    <property type="project" value="InterPro"/>
</dbReference>
<dbReference type="SUPFAM" id="SSF46955">
    <property type="entry name" value="Putative DNA-binding domain"/>
    <property type="match status" value="1"/>
</dbReference>
<proteinExistence type="predicted"/>
<dbReference type="AlphaFoldDB" id="T1AZV4"/>
<dbReference type="SMART" id="SM00874">
    <property type="entry name" value="B5"/>
    <property type="match status" value="1"/>
</dbReference>
<dbReference type="PANTHER" id="PTHR10947">
    <property type="entry name" value="PHENYLALANYL-TRNA SYNTHETASE BETA CHAIN AND LEUCINE-RICH REPEAT-CONTAINING PROTEIN 47"/>
    <property type="match status" value="1"/>
</dbReference>